<evidence type="ECO:0000313" key="1">
    <source>
        <dbReference type="EMBL" id="KAB2104869.1"/>
    </source>
</evidence>
<dbReference type="EMBL" id="PDWZ02000006">
    <property type="protein sequence ID" value="KAB2104869.1"/>
    <property type="molecule type" value="Genomic_DNA"/>
</dbReference>
<evidence type="ECO:0000313" key="2">
    <source>
        <dbReference type="Proteomes" id="UP000293547"/>
    </source>
</evidence>
<proteinExistence type="predicted"/>
<sequence length="631" mass="71792">MAACLAIQRLERKEYSYLSTDKASLYESAQCGCYYCRVLCEGRPEHASLDEVYVELLDTALKATHLCEHHGGKLELLREFFVLDSQDDPIIPTARHISGNTGSRQSFNTINGWLDTCIQSHRGLCLASRSESEKATLPDRAIEVNLNMPRRIRLVNTKNREARYACLSHCWGDKQPLRTTLKPDTLSIHQENIREEDLPKTFRDAITVILAIGIQYIWIDSLCIIQDDEKDWQIQSAKMADIYSNSTITLAATEASNSEEGLFRNTPEAHISQSLSSSCHIYARKPVDHRIRESPLLKRGWVFQERLLSPRILHFAENELIWECMQHQRCECGFLDWHRQCQPAVWELSLAPKSHYHPAEWRLLRGKLLGGDTPWTIAAFEFACLKLSNPNDIFPAISGIAKSFGEATGWTYVAGIWRETMPLGLLWRTFEKGHRPIHWRAPSFSWASITSDELGVGCDIYHVGLQTPIVSASVMETKVSPIGKDPTGQLKGGYIVLSGTLIQAIVSHVGVDDRDWHQAFLTPLGREREDSYRFGTDFDLTQSGHVVKDGEAVFCLEIAQGEVESKETIWYMVLVKRNLRPWKLNGHRYDGEFERIGLLTEIIPQDRVNRKPFEEASPEYAVERNAVVKVI</sequence>
<comment type="caution">
    <text evidence="1">The sequence shown here is derived from an EMBL/GenBank/DDBJ whole genome shotgun (WGS) entry which is preliminary data.</text>
</comment>
<keyword evidence="2" id="KW-1185">Reference proteome</keyword>
<organism evidence="1 2">
    <name type="scientific">Alternaria gaisen</name>
    <dbReference type="NCBI Taxonomy" id="167740"/>
    <lineage>
        <taxon>Eukaryota</taxon>
        <taxon>Fungi</taxon>
        <taxon>Dikarya</taxon>
        <taxon>Ascomycota</taxon>
        <taxon>Pezizomycotina</taxon>
        <taxon>Dothideomycetes</taxon>
        <taxon>Pleosporomycetidae</taxon>
        <taxon>Pleosporales</taxon>
        <taxon>Pleosporineae</taxon>
        <taxon>Pleosporaceae</taxon>
        <taxon>Alternaria</taxon>
        <taxon>Alternaria sect. Alternaria</taxon>
    </lineage>
</organism>
<accession>A0ACB6FKD6</accession>
<name>A0ACB6FKD6_9PLEO</name>
<protein>
    <submittedName>
        <fullName evidence="1">Uncharacterized protein</fullName>
    </submittedName>
</protein>
<gene>
    <name evidence="1" type="ORF">AG0111_0g6970</name>
</gene>
<dbReference type="Proteomes" id="UP000293547">
    <property type="component" value="Unassembled WGS sequence"/>
</dbReference>
<reference evidence="1 2" key="1">
    <citation type="journal article" date="2019" name="bioRxiv">
        <title>Genomics, evolutionary history and diagnostics of the Alternaria alternata species group including apple and Asian pear pathotypes.</title>
        <authorList>
            <person name="Armitage A.D."/>
            <person name="Cockerton H.M."/>
            <person name="Sreenivasaprasad S."/>
            <person name="Woodhall J.W."/>
            <person name="Lane C.R."/>
            <person name="Harrison R.J."/>
            <person name="Clarkson J.P."/>
        </authorList>
    </citation>
    <scope>NUCLEOTIDE SEQUENCE [LARGE SCALE GENOMIC DNA]</scope>
    <source>
        <strain evidence="1 2">FERA 650</strain>
    </source>
</reference>